<feature type="transmembrane region" description="Helical" evidence="1">
    <location>
        <begin position="553"/>
        <end position="573"/>
    </location>
</feature>
<feature type="transmembrane region" description="Helical" evidence="1">
    <location>
        <begin position="483"/>
        <end position="502"/>
    </location>
</feature>
<dbReference type="Gene3D" id="2.60.120.260">
    <property type="entry name" value="Galactose-binding domain-like"/>
    <property type="match status" value="2"/>
</dbReference>
<evidence type="ECO:0000313" key="5">
    <source>
        <dbReference type="Proteomes" id="UP001304650"/>
    </source>
</evidence>
<feature type="transmembrane region" description="Helical" evidence="1">
    <location>
        <begin position="1165"/>
        <end position="1186"/>
    </location>
</feature>
<evidence type="ECO:0000259" key="2">
    <source>
        <dbReference type="Pfam" id="PF13231"/>
    </source>
</evidence>
<dbReference type="EMBL" id="CP130319">
    <property type="protein sequence ID" value="WNR46053.1"/>
    <property type="molecule type" value="Genomic_DNA"/>
</dbReference>
<feature type="transmembrane region" description="Helical" evidence="1">
    <location>
        <begin position="910"/>
        <end position="926"/>
    </location>
</feature>
<feature type="transmembrane region" description="Helical" evidence="1">
    <location>
        <begin position="960"/>
        <end position="977"/>
    </location>
</feature>
<protein>
    <submittedName>
        <fullName evidence="4">Glycosyltransferase family 39 protein</fullName>
        <ecNumber evidence="4">2.4.-.-</ecNumber>
    </submittedName>
</protein>
<feature type="transmembrane region" description="Helical" evidence="1">
    <location>
        <begin position="938"/>
        <end position="954"/>
    </location>
</feature>
<proteinExistence type="predicted"/>
<dbReference type="RefSeq" id="WP_314803325.1">
    <property type="nucleotide sequence ID" value="NZ_CP130319.1"/>
</dbReference>
<evidence type="ECO:0000313" key="4">
    <source>
        <dbReference type="EMBL" id="WNR46053.1"/>
    </source>
</evidence>
<dbReference type="InterPro" id="IPR032421">
    <property type="entry name" value="PMT_4TMC"/>
</dbReference>
<keyword evidence="1" id="KW-0812">Transmembrane</keyword>
<dbReference type="Proteomes" id="UP001304650">
    <property type="component" value="Chromosome"/>
</dbReference>
<feature type="transmembrane region" description="Helical" evidence="1">
    <location>
        <begin position="224"/>
        <end position="242"/>
    </location>
</feature>
<dbReference type="KEGG" id="proo:MJB10_08165"/>
<keyword evidence="1" id="KW-0472">Membrane</keyword>
<evidence type="ECO:0000256" key="1">
    <source>
        <dbReference type="SAM" id="Phobius"/>
    </source>
</evidence>
<dbReference type="Pfam" id="PF16192">
    <property type="entry name" value="PMT_4TMC"/>
    <property type="match status" value="1"/>
</dbReference>
<dbReference type="SUPFAM" id="SSF49785">
    <property type="entry name" value="Galactose-binding domain-like"/>
    <property type="match status" value="2"/>
</dbReference>
<feature type="transmembrane region" description="Helical" evidence="1">
    <location>
        <begin position="1206"/>
        <end position="1229"/>
    </location>
</feature>
<organism evidence="4 5">
    <name type="scientific">Paenibacillus roseopurpureus</name>
    <dbReference type="NCBI Taxonomy" id="2918901"/>
    <lineage>
        <taxon>Bacteria</taxon>
        <taxon>Bacillati</taxon>
        <taxon>Bacillota</taxon>
        <taxon>Bacilli</taxon>
        <taxon>Bacillales</taxon>
        <taxon>Paenibacillaceae</taxon>
        <taxon>Paenibacillus</taxon>
    </lineage>
</organism>
<evidence type="ECO:0000259" key="3">
    <source>
        <dbReference type="Pfam" id="PF16192"/>
    </source>
</evidence>
<gene>
    <name evidence="4" type="ORF">MJB10_08165</name>
</gene>
<dbReference type="Pfam" id="PF13231">
    <property type="entry name" value="PMT_2"/>
    <property type="match status" value="2"/>
</dbReference>
<feature type="transmembrane region" description="Helical" evidence="1">
    <location>
        <begin position="511"/>
        <end position="527"/>
    </location>
</feature>
<feature type="domain" description="Glycosyltransferase RgtA/B/C/D-like" evidence="2">
    <location>
        <begin position="837"/>
        <end position="977"/>
    </location>
</feature>
<feature type="domain" description="Glycosyltransferase RgtA/B/C/D-like" evidence="2">
    <location>
        <begin position="282"/>
        <end position="427"/>
    </location>
</feature>
<dbReference type="GO" id="GO:0016757">
    <property type="term" value="F:glycosyltransferase activity"/>
    <property type="evidence" value="ECO:0007669"/>
    <property type="project" value="UniProtKB-KW"/>
</dbReference>
<feature type="transmembrane region" description="Helical" evidence="1">
    <location>
        <begin position="415"/>
        <end position="432"/>
    </location>
</feature>
<feature type="transmembrane region" description="Helical" evidence="1">
    <location>
        <begin position="1020"/>
        <end position="1042"/>
    </location>
</feature>
<keyword evidence="1" id="KW-1133">Transmembrane helix</keyword>
<reference evidence="4" key="1">
    <citation type="submission" date="2022-02" db="EMBL/GenBank/DDBJ databases">
        <title>Paenibacillus sp. MBLB1832 Whole Genome Shotgun Sequencing.</title>
        <authorList>
            <person name="Hwang C.Y."/>
            <person name="Cho E.-S."/>
            <person name="Seo M.-J."/>
        </authorList>
    </citation>
    <scope>NUCLEOTIDE SEQUENCE</scope>
    <source>
        <strain evidence="4">MBLB1832</strain>
    </source>
</reference>
<dbReference type="EC" id="2.4.-.-" evidence="4"/>
<feature type="transmembrane region" description="Helical" evidence="1">
    <location>
        <begin position="649"/>
        <end position="668"/>
    </location>
</feature>
<feature type="transmembrane region" description="Helical" evidence="1">
    <location>
        <begin position="857"/>
        <end position="878"/>
    </location>
</feature>
<dbReference type="InterPro" id="IPR038731">
    <property type="entry name" value="RgtA/B/C-like"/>
</dbReference>
<feature type="transmembrane region" description="Helical" evidence="1">
    <location>
        <begin position="351"/>
        <end position="371"/>
    </location>
</feature>
<keyword evidence="5" id="KW-1185">Reference proteome</keyword>
<dbReference type="AlphaFoldDB" id="A0AA96RK46"/>
<feature type="transmembrane region" description="Helical" evidence="1">
    <location>
        <begin position="1118"/>
        <end position="1135"/>
    </location>
</feature>
<keyword evidence="4" id="KW-0808">Transferase</keyword>
<feature type="transmembrane region" description="Helical" evidence="1">
    <location>
        <begin position="585"/>
        <end position="604"/>
    </location>
</feature>
<feature type="transmembrane region" description="Helical" evidence="1">
    <location>
        <begin position="184"/>
        <end position="204"/>
    </location>
</feature>
<feature type="domain" description="Protein O-mannosyl-transferase C-terminal four TM" evidence="3">
    <location>
        <begin position="1058"/>
        <end position="1244"/>
    </location>
</feature>
<keyword evidence="4" id="KW-0328">Glycosyltransferase</keyword>
<name>A0AA96RK46_9BACL</name>
<dbReference type="InterPro" id="IPR027005">
    <property type="entry name" value="PMT-like"/>
</dbReference>
<dbReference type="InterPro" id="IPR008979">
    <property type="entry name" value="Galactose-bd-like_sf"/>
</dbReference>
<feature type="transmembrane region" description="Helical" evidence="1">
    <location>
        <begin position="1142"/>
        <end position="1159"/>
    </location>
</feature>
<dbReference type="PANTHER" id="PTHR10050">
    <property type="entry name" value="DOLICHYL-PHOSPHATE-MANNOSE--PROTEIN MANNOSYLTRANSFERASE"/>
    <property type="match status" value="1"/>
</dbReference>
<accession>A0AA96RK46</accession>
<sequence length="1246" mass="141780">MQNGSFEEIDDNVPLMWSHTAWKTESEITGYSVVNGGAHSGNYYVSIENKQENDSRWMQTVQVKPNTLYKLSAWIMADGTRTNSKGALLTVDGIMSTSEDVHDTNGRWKFVEWYGRTGTKQSQLIVNARLGFYGSPNTGRASFDDITLKEVEVAPSGATVTTFDQGMSDQPVAASKEDRSANDISISPILLFSALYVLLFVILYRIMRVNQQPHLRSNENKLMMIILAAAFMLRMLLAPLSIGHDTDINVFKAWANHAFSDGLSQFYNGNVFADYPPGYIYILYLIGGLQKLFSLGNVAFTVLIKLPSMMTDLMISSFIYRMAKIKFQPKTAISLAVLYAFNPVSIVNSAAWGQVDAFFTMVILFAMYLVVQNRLPHSAVVFALAILIKPQALIFTPLLLFVLLRQKSLSVFVRSVVYGLSVIVLLSLPFTLHKSGGPLWLYKLYLSTLSQYPYASLNAFNIYDLMGENWQPVSKTFLFIPYSAWSTIFTAIGLIYCAFLYFKSKADNSKLYYIGFLFTAIMFMLSVKMHERYLFYGLLLGLMSFLHTKDRRLLFIFAGFSITQYVNAHYVLMNSWAKVFQINRFDFFVLSVSLANTWLFAALIKVGWDIYIKGKIVGIKPIKPMVSGNSRYASQPISEPESKLNKRDALLMLVLVCAYSSFALFNLGSNLAPETYWKPANAGESLVIDLGQIQPVERVNSFAALGNGSFKLQISQNGLNWEGEYTVNRNGGNVFTWQSLLINQPARYIRVKVETPGTRLNELAIFSSGSEQPLQIHNVKAENISNSSEGSIENLFDEQKEVSYKQSYLNSMYFDEIYHARTAYEHTHQLEPFESTHPPLGKICIAVGTWIFGMNPFGWRIVGTVFGIMMIPLMYVFAKRLFRKTEYAFIASFLLAFDFMHFVQTRIATIDVYAVFFIMMMFYFMYRYFNMNFFVDGLKRTLIPLALSGLFFGLGVASKWISLYAGAGLALILLISLRDRYIEYREAQCECDKSNAKKKSGNKQADLARSQYRISVFPKFVMITVGWCVIWFIIIPLLIYVMSYLPFMMVSGPGHGLADVVSYQKHMYNYHSSLKATHPFSSSWYQWPTMEKPVWYYGGQELPDGKTSLIVALGNPVIWGWIGIASVLLASWIGYKNKDRRILFISVALGSVYVPWMLVARLTFIYHFFAAVPFMILCITYVIMYVKEKALQDKRASSKRWANGIVYGYLILAFLLFILFYPILSGAIVDREYVDTFLKWKDSWQF</sequence>
<feature type="transmembrane region" description="Helical" evidence="1">
    <location>
        <begin position="378"/>
        <end position="403"/>
    </location>
</feature>